<dbReference type="InterPro" id="IPR013083">
    <property type="entry name" value="Znf_RING/FYVE/PHD"/>
</dbReference>
<dbReference type="Gene3D" id="3.30.40.10">
    <property type="entry name" value="Zinc/RING finger domain, C3HC4 (zinc finger)"/>
    <property type="match status" value="1"/>
</dbReference>
<evidence type="ECO:0000256" key="1">
    <source>
        <dbReference type="ARBA" id="ARBA00022771"/>
    </source>
</evidence>
<reference evidence="5" key="1">
    <citation type="submission" date="2021-03" db="EMBL/GenBank/DDBJ databases">
        <title>Chromosome level genome of the anhydrobiotic midge Polypedilum vanderplanki.</title>
        <authorList>
            <person name="Yoshida Y."/>
            <person name="Kikawada T."/>
            <person name="Gusev O."/>
        </authorList>
    </citation>
    <scope>NUCLEOTIDE SEQUENCE</scope>
    <source>
        <strain evidence="5">NIAS01</strain>
        <tissue evidence="5">Whole body or cell culture</tissue>
    </source>
</reference>
<evidence type="ECO:0000259" key="4">
    <source>
        <dbReference type="PROSITE" id="PS50089"/>
    </source>
</evidence>
<proteinExistence type="predicted"/>
<accession>A0A9J6BC11</accession>
<protein>
    <recommendedName>
        <fullName evidence="4">RING-type domain-containing protein</fullName>
    </recommendedName>
</protein>
<dbReference type="AlphaFoldDB" id="A0A9J6BC11"/>
<evidence type="ECO:0000256" key="2">
    <source>
        <dbReference type="ARBA" id="ARBA00022833"/>
    </source>
</evidence>
<dbReference type="PROSITE" id="PS50089">
    <property type="entry name" value="ZF_RING_2"/>
    <property type="match status" value="1"/>
</dbReference>
<evidence type="ECO:0000313" key="5">
    <source>
        <dbReference type="EMBL" id="KAG5667245.1"/>
    </source>
</evidence>
<keyword evidence="1 3" id="KW-0479">Metal-binding</keyword>
<dbReference type="Proteomes" id="UP001107558">
    <property type="component" value="Chromosome 4"/>
</dbReference>
<evidence type="ECO:0000256" key="3">
    <source>
        <dbReference type="PROSITE-ProRule" id="PRU00175"/>
    </source>
</evidence>
<gene>
    <name evidence="5" type="ORF">PVAND_015235</name>
</gene>
<organism evidence="5 6">
    <name type="scientific">Polypedilum vanderplanki</name>
    <name type="common">Sleeping chironomid midge</name>
    <dbReference type="NCBI Taxonomy" id="319348"/>
    <lineage>
        <taxon>Eukaryota</taxon>
        <taxon>Metazoa</taxon>
        <taxon>Ecdysozoa</taxon>
        <taxon>Arthropoda</taxon>
        <taxon>Hexapoda</taxon>
        <taxon>Insecta</taxon>
        <taxon>Pterygota</taxon>
        <taxon>Neoptera</taxon>
        <taxon>Endopterygota</taxon>
        <taxon>Diptera</taxon>
        <taxon>Nematocera</taxon>
        <taxon>Chironomoidea</taxon>
        <taxon>Chironomidae</taxon>
        <taxon>Chironominae</taxon>
        <taxon>Polypedilum</taxon>
        <taxon>Polypedilum</taxon>
    </lineage>
</organism>
<dbReference type="EMBL" id="JADBJN010000004">
    <property type="protein sequence ID" value="KAG5667245.1"/>
    <property type="molecule type" value="Genomic_DNA"/>
</dbReference>
<keyword evidence="1 3" id="KW-0863">Zinc-finger</keyword>
<feature type="domain" description="RING-type" evidence="4">
    <location>
        <begin position="5"/>
        <end position="47"/>
    </location>
</feature>
<dbReference type="SUPFAM" id="SSF57850">
    <property type="entry name" value="RING/U-box"/>
    <property type="match status" value="1"/>
</dbReference>
<dbReference type="InterPro" id="IPR001841">
    <property type="entry name" value="Znf_RING"/>
</dbReference>
<comment type="caution">
    <text evidence="5">The sequence shown here is derived from an EMBL/GenBank/DDBJ whole genome shotgun (WGS) entry which is preliminary data.</text>
</comment>
<keyword evidence="2" id="KW-0862">Zinc</keyword>
<name>A0A9J6BC11_POLVA</name>
<sequence>MEFKCLFCQNEIKDGDLVCTSSCEHFIHEWCIDLMKSSNEHRCRLCHNFIAVYSQFLEFDLSKAVTIKGVNSIVQKLDEIIKIISAREEKLTELAKNYQEIADKV</sequence>
<keyword evidence="6" id="KW-1185">Reference proteome</keyword>
<dbReference type="GO" id="GO:0008270">
    <property type="term" value="F:zinc ion binding"/>
    <property type="evidence" value="ECO:0007669"/>
    <property type="project" value="UniProtKB-KW"/>
</dbReference>
<evidence type="ECO:0000313" key="6">
    <source>
        <dbReference type="Proteomes" id="UP001107558"/>
    </source>
</evidence>